<gene>
    <name evidence="7" type="ORF">SAMN05216552_1005202</name>
</gene>
<evidence type="ECO:0000256" key="4">
    <source>
        <dbReference type="ARBA" id="ARBA00022989"/>
    </source>
</evidence>
<evidence type="ECO:0000313" key="8">
    <source>
        <dbReference type="Proteomes" id="UP000199391"/>
    </source>
</evidence>
<comment type="subcellular location">
    <subcellularLocation>
        <location evidence="6">Cell membrane</location>
        <topology evidence="6">Multi-pass membrane protein</topology>
    </subcellularLocation>
    <subcellularLocation>
        <location evidence="1">Membrane</location>
    </subcellularLocation>
</comment>
<keyword evidence="4 6" id="KW-1133">Transmembrane helix</keyword>
<proteinExistence type="inferred from homology"/>
<protein>
    <recommendedName>
        <fullName evidence="6">SURF1-like protein</fullName>
    </recommendedName>
</protein>
<dbReference type="RefSeq" id="WP_093554977.1">
    <property type="nucleotide sequence ID" value="NZ_FPBO01000005.1"/>
</dbReference>
<evidence type="ECO:0000256" key="2">
    <source>
        <dbReference type="ARBA" id="ARBA00007165"/>
    </source>
</evidence>
<keyword evidence="6" id="KW-1003">Cell membrane</keyword>
<sequence length="272" mass="28929">MDAPRDDADAGQRPRSAGARRALAVCAVVLVAVFVALGTWQVKRLQWKLDLIDRVDARVHARPTPAPGPDAWAGVTAAEHEYRHVALTGVLLTEYTTKVKALSDLGGGFWLLTPMCREDGAIVFVNRGFVAPPDAARIPAPATAKGDACAAARGRAPATITGLLRIGEGSSGFLQENDPANDRWYARQIGAIAAARGLARVAPYFVDADAGQEPDNGAQGGDAAPRPTGGLTVISFHNNHLVYALTWYALALMTAGAFLWVARDERRRSKKA</sequence>
<evidence type="ECO:0000256" key="1">
    <source>
        <dbReference type="ARBA" id="ARBA00004370"/>
    </source>
</evidence>
<comment type="similarity">
    <text evidence="2 6">Belongs to the SURF1 family.</text>
</comment>
<reference evidence="8" key="1">
    <citation type="submission" date="2016-10" db="EMBL/GenBank/DDBJ databases">
        <authorList>
            <person name="Varghese N."/>
            <person name="Submissions S."/>
        </authorList>
    </citation>
    <scope>NUCLEOTIDE SEQUENCE [LARGE SCALE GENOMIC DNA]</scope>
    <source>
        <strain evidence="8">CGMCC 1.11014</strain>
    </source>
</reference>
<dbReference type="PANTHER" id="PTHR23427:SF2">
    <property type="entry name" value="SURFEIT LOCUS PROTEIN 1"/>
    <property type="match status" value="1"/>
</dbReference>
<feature type="transmembrane region" description="Helical" evidence="6">
    <location>
        <begin position="22"/>
        <end position="40"/>
    </location>
</feature>
<accession>A0A1I7HDZ9</accession>
<evidence type="ECO:0000256" key="3">
    <source>
        <dbReference type="ARBA" id="ARBA00022692"/>
    </source>
</evidence>
<dbReference type="InterPro" id="IPR045214">
    <property type="entry name" value="Surf1/Surf4"/>
</dbReference>
<name>A0A1I7HDZ9_9BURK</name>
<feature type="transmembrane region" description="Helical" evidence="6">
    <location>
        <begin position="241"/>
        <end position="262"/>
    </location>
</feature>
<dbReference type="Proteomes" id="UP000199391">
    <property type="component" value="Unassembled WGS sequence"/>
</dbReference>
<dbReference type="EMBL" id="FPBO01000005">
    <property type="protein sequence ID" value="SFU58945.1"/>
    <property type="molecule type" value="Genomic_DNA"/>
</dbReference>
<organism evidence="7 8">
    <name type="scientific">Pseudoduganella namucuonensis</name>
    <dbReference type="NCBI Taxonomy" id="1035707"/>
    <lineage>
        <taxon>Bacteria</taxon>
        <taxon>Pseudomonadati</taxon>
        <taxon>Pseudomonadota</taxon>
        <taxon>Betaproteobacteria</taxon>
        <taxon>Burkholderiales</taxon>
        <taxon>Oxalobacteraceae</taxon>
        <taxon>Telluria group</taxon>
        <taxon>Pseudoduganella</taxon>
    </lineage>
</organism>
<dbReference type="GO" id="GO:0005886">
    <property type="term" value="C:plasma membrane"/>
    <property type="evidence" value="ECO:0007669"/>
    <property type="project" value="UniProtKB-SubCell"/>
</dbReference>
<dbReference type="Pfam" id="PF02104">
    <property type="entry name" value="SURF1"/>
    <property type="match status" value="1"/>
</dbReference>
<keyword evidence="8" id="KW-1185">Reference proteome</keyword>
<dbReference type="PROSITE" id="PS50895">
    <property type="entry name" value="SURF1"/>
    <property type="match status" value="1"/>
</dbReference>
<dbReference type="CDD" id="cd06662">
    <property type="entry name" value="SURF1"/>
    <property type="match status" value="1"/>
</dbReference>
<dbReference type="STRING" id="1035707.SAMN05216552_1005202"/>
<evidence type="ECO:0000256" key="5">
    <source>
        <dbReference type="ARBA" id="ARBA00023136"/>
    </source>
</evidence>
<keyword evidence="5 6" id="KW-0472">Membrane</keyword>
<evidence type="ECO:0000256" key="6">
    <source>
        <dbReference type="RuleBase" id="RU363076"/>
    </source>
</evidence>
<keyword evidence="3 6" id="KW-0812">Transmembrane</keyword>
<dbReference type="InterPro" id="IPR002994">
    <property type="entry name" value="Surf1/Shy1"/>
</dbReference>
<dbReference type="OrthoDB" id="9807214at2"/>
<evidence type="ECO:0000313" key="7">
    <source>
        <dbReference type="EMBL" id="SFU58945.1"/>
    </source>
</evidence>
<dbReference type="AlphaFoldDB" id="A0A1I7HDZ9"/>
<dbReference type="PANTHER" id="PTHR23427">
    <property type="entry name" value="SURFEIT LOCUS PROTEIN"/>
    <property type="match status" value="1"/>
</dbReference>